<organism evidence="2 3">
    <name type="scientific">Mytilus coruscus</name>
    <name type="common">Sea mussel</name>
    <dbReference type="NCBI Taxonomy" id="42192"/>
    <lineage>
        <taxon>Eukaryota</taxon>
        <taxon>Metazoa</taxon>
        <taxon>Spiralia</taxon>
        <taxon>Lophotrochozoa</taxon>
        <taxon>Mollusca</taxon>
        <taxon>Bivalvia</taxon>
        <taxon>Autobranchia</taxon>
        <taxon>Pteriomorphia</taxon>
        <taxon>Mytilida</taxon>
        <taxon>Mytiloidea</taxon>
        <taxon>Mytilidae</taxon>
        <taxon>Mytilinae</taxon>
        <taxon>Mytilus</taxon>
    </lineage>
</organism>
<keyword evidence="1" id="KW-0175">Coiled coil</keyword>
<reference evidence="2 3" key="1">
    <citation type="submission" date="2020-06" db="EMBL/GenBank/DDBJ databases">
        <authorList>
            <person name="Li R."/>
            <person name="Bekaert M."/>
        </authorList>
    </citation>
    <scope>NUCLEOTIDE SEQUENCE [LARGE SCALE GENOMIC DNA]</scope>
    <source>
        <strain evidence="3">wild</strain>
    </source>
</reference>
<gene>
    <name evidence="2" type="ORF">MCOR_16883</name>
</gene>
<evidence type="ECO:0000313" key="3">
    <source>
        <dbReference type="Proteomes" id="UP000507470"/>
    </source>
</evidence>
<dbReference type="OrthoDB" id="10037886at2759"/>
<dbReference type="Proteomes" id="UP000507470">
    <property type="component" value="Unassembled WGS sequence"/>
</dbReference>
<evidence type="ECO:0000256" key="1">
    <source>
        <dbReference type="SAM" id="Coils"/>
    </source>
</evidence>
<dbReference type="EMBL" id="CACVKT020002956">
    <property type="protein sequence ID" value="CAC5380963.1"/>
    <property type="molecule type" value="Genomic_DNA"/>
</dbReference>
<protein>
    <submittedName>
        <fullName evidence="2">Uncharacterized protein</fullName>
    </submittedName>
</protein>
<feature type="coiled-coil region" evidence="1">
    <location>
        <begin position="209"/>
        <end position="236"/>
    </location>
</feature>
<keyword evidence="3" id="KW-1185">Reference proteome</keyword>
<sequence>MSSSESDSDTDSVEEIQVKKYLGTFKDQLKQAKAQTCIRTGIKRQPGHYHLRDTRHAVLVPQRPAYGGTHWNVEIPPHLQRSTPRLTRYAIRKAILKEQERRVEYGDENRGLEALSKLENLNKEFDNVMVYNYGRMGLEEDKKKSLVYQNKDLVHWELMRKTFGKQQNEEMEKERQHRIKVLRGIYDKKHRTPSIENLVDGMTDTNFKRSLVNKNIEEAQNNLENKQNDVVNEYQLAMSEMLDESLAKVVHTFAANDTRRAFENEKRRRMSEHPINANPTREQKIMKVALNNLVRAFKDVEAKENEEETKYKNKVIEQKAMMQEQLIRKVTANIANKLVAEERARQIKEAEENIEEPSKKAMRHLVTRVQRQMLLQKFKGKWVNLVKKPKAVEDAERVNETEHDKKLRLQRESQRRSLCVIRGDGDE</sequence>
<accession>A0A6J8BBH6</accession>
<proteinExistence type="predicted"/>
<dbReference type="AlphaFoldDB" id="A0A6J8BBH6"/>
<name>A0A6J8BBH6_MYTCO</name>
<evidence type="ECO:0000313" key="2">
    <source>
        <dbReference type="EMBL" id="CAC5380963.1"/>
    </source>
</evidence>